<dbReference type="OMA" id="ASTXSTS"/>
<gene>
    <name evidence="2" type="ORF">GUITHDRAFT_105364</name>
</gene>
<evidence type="ECO:0000313" key="3">
    <source>
        <dbReference type="EnsemblProtists" id="EKX48737"/>
    </source>
</evidence>
<sequence length="609" mass="61418">MDPSDPKAKQTYVPPAESFEEYLKRRNSGGSKTAQTYVAPISGSSFSAGSGVVDLKSVKSSRAEPSADSKPSLFEEYMKKRQGATAQPAAAAAPSYGGKPAQDAGDLPDAGWGGEKKAHTRDPVSTRVDPNDPKSKQTYVPPAMSFEEYMKARQGGSAAAPAPAAAASSPAASYSPSAAPSGGRISYSTTGGYTPGARSVSPAPAASASYSAAPSYAPQSSAPSGGRISYSTTGGYTPRGRSASPAPAASASYSAAPSYAPQSSAPSGGRISYSTTGGYTPRGRSASPAPAASASYSAAPSYAPQSSAPSGGRISYSTTGGYTPRGRSASPAPAASASYSAAPSYAPQSSAPSGGRISYSTTGGYTPRGRSASPAPAASASYSAAPSYAPQSSAAPSRGVSYSTTGGYTPGARSAPASAPAASYAPQYNEPAGKPAQDAGDLPDAGWGGEKKAHTRDPVSTRIDPNDPKSKQTYVPPAMSFEEYMKARQGGSAAAPAPAAAAPAPAPAPSFSSYQASLQQQTGNRISYSTSGYTPSRSSSYSSAPVMAGKPAQDAGDLPDAGWGGEKKAHTRDPVSTRLDPNDPKSKQTYIPPAESFEEYLKRRQAAGK</sequence>
<proteinExistence type="predicted"/>
<dbReference type="EnsemblProtists" id="EKX48737">
    <property type="protein sequence ID" value="EKX48737"/>
    <property type="gene ID" value="GUITHDRAFT_105364"/>
</dbReference>
<feature type="compositionally biased region" description="Low complexity" evidence="1">
    <location>
        <begin position="527"/>
        <end position="543"/>
    </location>
</feature>
<dbReference type="EMBL" id="JH992984">
    <property type="protein sequence ID" value="EKX48737.1"/>
    <property type="molecule type" value="Genomic_DNA"/>
</dbReference>
<dbReference type="PaxDb" id="55529-EKX48737"/>
<dbReference type="HOGENOM" id="CLU_448685_0_0_1"/>
<dbReference type="KEGG" id="gtt:GUITHDRAFT_105364"/>
<dbReference type="Proteomes" id="UP000011087">
    <property type="component" value="Unassembled WGS sequence"/>
</dbReference>
<feature type="compositionally biased region" description="Low complexity" evidence="1">
    <location>
        <begin position="83"/>
        <end position="101"/>
    </location>
</feature>
<feature type="compositionally biased region" description="Low complexity" evidence="1">
    <location>
        <begin position="157"/>
        <end position="181"/>
    </location>
</feature>
<feature type="region of interest" description="Disordered" evidence="1">
    <location>
        <begin position="56"/>
        <end position="609"/>
    </location>
</feature>
<feature type="compositionally biased region" description="Low complexity" evidence="1">
    <location>
        <begin position="242"/>
        <end position="267"/>
    </location>
</feature>
<reference evidence="2 4" key="1">
    <citation type="journal article" date="2012" name="Nature">
        <title>Algal genomes reveal evolutionary mosaicism and the fate of nucleomorphs.</title>
        <authorList>
            <consortium name="DOE Joint Genome Institute"/>
            <person name="Curtis B.A."/>
            <person name="Tanifuji G."/>
            <person name="Burki F."/>
            <person name="Gruber A."/>
            <person name="Irimia M."/>
            <person name="Maruyama S."/>
            <person name="Arias M.C."/>
            <person name="Ball S.G."/>
            <person name="Gile G.H."/>
            <person name="Hirakawa Y."/>
            <person name="Hopkins J.F."/>
            <person name="Kuo A."/>
            <person name="Rensing S.A."/>
            <person name="Schmutz J."/>
            <person name="Symeonidi A."/>
            <person name="Elias M."/>
            <person name="Eveleigh R.J."/>
            <person name="Herman E.K."/>
            <person name="Klute M.J."/>
            <person name="Nakayama T."/>
            <person name="Obornik M."/>
            <person name="Reyes-Prieto A."/>
            <person name="Armbrust E.V."/>
            <person name="Aves S.J."/>
            <person name="Beiko R.G."/>
            <person name="Coutinho P."/>
            <person name="Dacks J.B."/>
            <person name="Durnford D.G."/>
            <person name="Fast N.M."/>
            <person name="Green B.R."/>
            <person name="Grisdale C.J."/>
            <person name="Hempel F."/>
            <person name="Henrissat B."/>
            <person name="Hoppner M.P."/>
            <person name="Ishida K."/>
            <person name="Kim E."/>
            <person name="Koreny L."/>
            <person name="Kroth P.G."/>
            <person name="Liu Y."/>
            <person name="Malik S.B."/>
            <person name="Maier U.G."/>
            <person name="McRose D."/>
            <person name="Mock T."/>
            <person name="Neilson J.A."/>
            <person name="Onodera N.T."/>
            <person name="Poole A.M."/>
            <person name="Pritham E.J."/>
            <person name="Richards T.A."/>
            <person name="Rocap G."/>
            <person name="Roy S.W."/>
            <person name="Sarai C."/>
            <person name="Schaack S."/>
            <person name="Shirato S."/>
            <person name="Slamovits C.H."/>
            <person name="Spencer D.F."/>
            <person name="Suzuki S."/>
            <person name="Worden A.Z."/>
            <person name="Zauner S."/>
            <person name="Barry K."/>
            <person name="Bell C."/>
            <person name="Bharti A.K."/>
            <person name="Crow J.A."/>
            <person name="Grimwood J."/>
            <person name="Kramer R."/>
            <person name="Lindquist E."/>
            <person name="Lucas S."/>
            <person name="Salamov A."/>
            <person name="McFadden G.I."/>
            <person name="Lane C.E."/>
            <person name="Keeling P.J."/>
            <person name="Gray M.W."/>
            <person name="Grigoriev I.V."/>
            <person name="Archibald J.M."/>
        </authorList>
    </citation>
    <scope>NUCLEOTIDE SEQUENCE</scope>
    <source>
        <strain evidence="2 4">CCMP2712</strain>
    </source>
</reference>
<feature type="compositionally biased region" description="Basic and acidic residues" evidence="1">
    <location>
        <begin position="565"/>
        <end position="586"/>
    </location>
</feature>
<feature type="compositionally biased region" description="Low complexity" evidence="1">
    <location>
        <begin position="328"/>
        <end position="353"/>
    </location>
</feature>
<feature type="compositionally biased region" description="Low complexity" evidence="1">
    <location>
        <begin position="201"/>
        <end position="224"/>
    </location>
</feature>
<feature type="compositionally biased region" description="Low complexity" evidence="1">
    <location>
        <begin position="371"/>
        <end position="397"/>
    </location>
</feature>
<evidence type="ECO:0000256" key="1">
    <source>
        <dbReference type="SAM" id="MobiDB-lite"/>
    </source>
</evidence>
<feature type="compositionally biased region" description="Polar residues" evidence="1">
    <location>
        <begin position="510"/>
        <end position="526"/>
    </location>
</feature>
<dbReference type="GeneID" id="17305585"/>
<evidence type="ECO:0000313" key="4">
    <source>
        <dbReference type="Proteomes" id="UP000011087"/>
    </source>
</evidence>
<evidence type="ECO:0000313" key="2">
    <source>
        <dbReference type="EMBL" id="EKX48737.1"/>
    </source>
</evidence>
<feature type="compositionally biased region" description="Basic and acidic residues" evidence="1">
    <location>
        <begin position="449"/>
        <end position="470"/>
    </location>
</feature>
<feature type="compositionally biased region" description="Low complexity" evidence="1">
    <location>
        <begin position="285"/>
        <end position="310"/>
    </location>
</feature>
<name>L1JK89_GUITC</name>
<feature type="compositionally biased region" description="Low complexity" evidence="1">
    <location>
        <begin position="493"/>
        <end position="503"/>
    </location>
</feature>
<feature type="compositionally biased region" description="Basic and acidic residues" evidence="1">
    <location>
        <begin position="114"/>
        <end position="135"/>
    </location>
</feature>
<reference evidence="3" key="3">
    <citation type="submission" date="2016-03" db="UniProtKB">
        <authorList>
            <consortium name="EnsemblProtists"/>
        </authorList>
    </citation>
    <scope>IDENTIFICATION</scope>
</reference>
<dbReference type="AlphaFoldDB" id="L1JK89"/>
<keyword evidence="4" id="KW-1185">Reference proteome</keyword>
<protein>
    <submittedName>
        <fullName evidence="2 3">Uncharacterized protein</fullName>
    </submittedName>
</protein>
<accession>L1JK89</accession>
<reference evidence="4" key="2">
    <citation type="submission" date="2012-11" db="EMBL/GenBank/DDBJ databases">
        <authorList>
            <person name="Kuo A."/>
            <person name="Curtis B.A."/>
            <person name="Tanifuji G."/>
            <person name="Burki F."/>
            <person name="Gruber A."/>
            <person name="Irimia M."/>
            <person name="Maruyama S."/>
            <person name="Arias M.C."/>
            <person name="Ball S.G."/>
            <person name="Gile G.H."/>
            <person name="Hirakawa Y."/>
            <person name="Hopkins J.F."/>
            <person name="Rensing S.A."/>
            <person name="Schmutz J."/>
            <person name="Symeonidi A."/>
            <person name="Elias M."/>
            <person name="Eveleigh R.J."/>
            <person name="Herman E.K."/>
            <person name="Klute M.J."/>
            <person name="Nakayama T."/>
            <person name="Obornik M."/>
            <person name="Reyes-Prieto A."/>
            <person name="Armbrust E.V."/>
            <person name="Aves S.J."/>
            <person name="Beiko R.G."/>
            <person name="Coutinho P."/>
            <person name="Dacks J.B."/>
            <person name="Durnford D.G."/>
            <person name="Fast N.M."/>
            <person name="Green B.R."/>
            <person name="Grisdale C."/>
            <person name="Hempe F."/>
            <person name="Henrissat B."/>
            <person name="Hoppner M.P."/>
            <person name="Ishida K.-I."/>
            <person name="Kim E."/>
            <person name="Koreny L."/>
            <person name="Kroth P.G."/>
            <person name="Liu Y."/>
            <person name="Malik S.-B."/>
            <person name="Maier U.G."/>
            <person name="McRose D."/>
            <person name="Mock T."/>
            <person name="Neilson J.A."/>
            <person name="Onodera N.T."/>
            <person name="Poole A.M."/>
            <person name="Pritham E.J."/>
            <person name="Richards T.A."/>
            <person name="Rocap G."/>
            <person name="Roy S.W."/>
            <person name="Sarai C."/>
            <person name="Schaack S."/>
            <person name="Shirato S."/>
            <person name="Slamovits C.H."/>
            <person name="Spencer D.F."/>
            <person name="Suzuki S."/>
            <person name="Worden A.Z."/>
            <person name="Zauner S."/>
            <person name="Barry K."/>
            <person name="Bell C."/>
            <person name="Bharti A.K."/>
            <person name="Crow J.A."/>
            <person name="Grimwood J."/>
            <person name="Kramer R."/>
            <person name="Lindquist E."/>
            <person name="Lucas S."/>
            <person name="Salamov A."/>
            <person name="McFadden G.I."/>
            <person name="Lane C.E."/>
            <person name="Keeling P.J."/>
            <person name="Gray M.W."/>
            <person name="Grigoriev I.V."/>
            <person name="Archibald J.M."/>
        </authorList>
    </citation>
    <scope>NUCLEOTIDE SEQUENCE</scope>
    <source>
        <strain evidence="4">CCMP2712</strain>
    </source>
</reference>
<feature type="compositionally biased region" description="Low complexity" evidence="1">
    <location>
        <begin position="412"/>
        <end position="426"/>
    </location>
</feature>
<dbReference type="RefSeq" id="XP_005835717.1">
    <property type="nucleotide sequence ID" value="XM_005835660.1"/>
</dbReference>
<organism evidence="2">
    <name type="scientific">Guillardia theta (strain CCMP2712)</name>
    <name type="common">Cryptophyte</name>
    <dbReference type="NCBI Taxonomy" id="905079"/>
    <lineage>
        <taxon>Eukaryota</taxon>
        <taxon>Cryptophyceae</taxon>
        <taxon>Pyrenomonadales</taxon>
        <taxon>Geminigeraceae</taxon>
        <taxon>Guillardia</taxon>
    </lineage>
</organism>